<evidence type="ECO:0000256" key="1">
    <source>
        <dbReference type="ARBA" id="ARBA00001974"/>
    </source>
</evidence>
<protein>
    <recommendedName>
        <fullName evidence="4">Deoxyribodipyrimidine photo-lyase</fullName>
        <ecNumber evidence="3">4.1.99.3</ecNumber>
    </recommendedName>
    <alternativeName>
        <fullName evidence="11">DNA photolyase</fullName>
    </alternativeName>
</protein>
<dbReference type="EMBL" id="CP001098">
    <property type="protein sequence ID" value="ACL69257.1"/>
    <property type="molecule type" value="Genomic_DNA"/>
</dbReference>
<comment type="similarity">
    <text evidence="2">Belongs to the DNA photolyase class-2 family.</text>
</comment>
<keyword evidence="7" id="KW-0274">FAD</keyword>
<comment type="catalytic activity">
    <reaction evidence="12">
        <text>cyclobutadipyrimidine (in DNA) = 2 pyrimidine residues (in DNA).</text>
        <dbReference type="EC" id="4.1.99.3"/>
    </reaction>
</comment>
<evidence type="ECO:0000256" key="11">
    <source>
        <dbReference type="ARBA" id="ARBA00031671"/>
    </source>
</evidence>
<dbReference type="Gene3D" id="1.10.579.10">
    <property type="entry name" value="DNA Cyclobutane Dipyrimidine Photolyase, subunit A, domain 3"/>
    <property type="match status" value="1"/>
</dbReference>
<dbReference type="AlphaFoldDB" id="B8D230"/>
<dbReference type="InterPro" id="IPR006050">
    <property type="entry name" value="DNA_photolyase_N"/>
</dbReference>
<dbReference type="PANTHER" id="PTHR10211:SF0">
    <property type="entry name" value="DEOXYRIBODIPYRIMIDINE PHOTO-LYASE"/>
    <property type="match status" value="1"/>
</dbReference>
<dbReference type="STRING" id="373903.Hore_04990"/>
<dbReference type="SUPFAM" id="SSF48173">
    <property type="entry name" value="Cryptochrome/photolyase FAD-binding domain"/>
    <property type="match status" value="1"/>
</dbReference>
<evidence type="ECO:0000256" key="12">
    <source>
        <dbReference type="ARBA" id="ARBA00033999"/>
    </source>
</evidence>
<dbReference type="PANTHER" id="PTHR10211">
    <property type="entry name" value="DEOXYRIBODIPYRIMIDINE PHOTOLYASE"/>
    <property type="match status" value="1"/>
</dbReference>
<dbReference type="HOGENOM" id="CLU_026342_2_1_9"/>
<evidence type="ECO:0000256" key="4">
    <source>
        <dbReference type="ARBA" id="ARBA00014046"/>
    </source>
</evidence>
<evidence type="ECO:0000256" key="3">
    <source>
        <dbReference type="ARBA" id="ARBA00013149"/>
    </source>
</evidence>
<dbReference type="GO" id="GO:0003677">
    <property type="term" value="F:DNA binding"/>
    <property type="evidence" value="ECO:0007669"/>
    <property type="project" value="UniProtKB-KW"/>
</dbReference>
<dbReference type="Gene3D" id="1.25.40.80">
    <property type="match status" value="1"/>
</dbReference>
<dbReference type="SUPFAM" id="SSF52425">
    <property type="entry name" value="Cryptochrome/photolyase, N-terminal domain"/>
    <property type="match status" value="1"/>
</dbReference>
<keyword evidence="8" id="KW-0238">DNA-binding</keyword>
<dbReference type="GO" id="GO:0003904">
    <property type="term" value="F:deoxyribodipyrimidine photo-lyase activity"/>
    <property type="evidence" value="ECO:0007669"/>
    <property type="project" value="UniProtKB-EC"/>
</dbReference>
<dbReference type="PROSITE" id="PS51645">
    <property type="entry name" value="PHR_CRY_ALPHA_BETA"/>
    <property type="match status" value="1"/>
</dbReference>
<evidence type="ECO:0000256" key="7">
    <source>
        <dbReference type="ARBA" id="ARBA00022827"/>
    </source>
</evidence>
<dbReference type="KEGG" id="hor:Hore_04990"/>
<dbReference type="InterPro" id="IPR052219">
    <property type="entry name" value="Photolyase_Class-2"/>
</dbReference>
<evidence type="ECO:0000256" key="10">
    <source>
        <dbReference type="ARBA" id="ARBA00023239"/>
    </source>
</evidence>
<proteinExistence type="inferred from homology"/>
<evidence type="ECO:0000256" key="8">
    <source>
        <dbReference type="ARBA" id="ARBA00023125"/>
    </source>
</evidence>
<keyword evidence="10 14" id="KW-0456">Lyase</keyword>
<dbReference type="GO" id="GO:0000719">
    <property type="term" value="P:photoreactive repair"/>
    <property type="evidence" value="ECO:0007669"/>
    <property type="project" value="TreeGrafter"/>
</dbReference>
<dbReference type="Gene3D" id="3.40.50.620">
    <property type="entry name" value="HUPs"/>
    <property type="match status" value="1"/>
</dbReference>
<keyword evidence="15" id="KW-1185">Reference proteome</keyword>
<dbReference type="RefSeq" id="WP_012635445.1">
    <property type="nucleotide sequence ID" value="NC_011899.1"/>
</dbReference>
<dbReference type="Proteomes" id="UP000000719">
    <property type="component" value="Chromosome"/>
</dbReference>
<accession>B8D230</accession>
<feature type="domain" description="Photolyase/cryptochrome alpha/beta" evidence="13">
    <location>
        <begin position="20"/>
        <end position="148"/>
    </location>
</feature>
<evidence type="ECO:0000256" key="9">
    <source>
        <dbReference type="ARBA" id="ARBA00023204"/>
    </source>
</evidence>
<evidence type="ECO:0000313" key="15">
    <source>
        <dbReference type="Proteomes" id="UP000000719"/>
    </source>
</evidence>
<evidence type="ECO:0000256" key="6">
    <source>
        <dbReference type="ARBA" id="ARBA00022763"/>
    </source>
</evidence>
<dbReference type="InterPro" id="IPR036155">
    <property type="entry name" value="Crypto/Photolyase_N_sf"/>
</dbReference>
<dbReference type="EC" id="4.1.99.3" evidence="3"/>
<dbReference type="InterPro" id="IPR036134">
    <property type="entry name" value="Crypto/Photolyase_FAD-like_sf"/>
</dbReference>
<dbReference type="InterPro" id="IPR014729">
    <property type="entry name" value="Rossmann-like_a/b/a_fold"/>
</dbReference>
<dbReference type="eggNOG" id="COG0415">
    <property type="taxonomic scope" value="Bacteria"/>
</dbReference>
<dbReference type="PROSITE" id="PS01083">
    <property type="entry name" value="DNA_PHOTOLYASES_2_1"/>
    <property type="match status" value="1"/>
</dbReference>
<dbReference type="Pfam" id="PF00875">
    <property type="entry name" value="DNA_photolyase"/>
    <property type="match status" value="1"/>
</dbReference>
<comment type="cofactor">
    <cofactor evidence="1">
        <name>FAD</name>
        <dbReference type="ChEBI" id="CHEBI:57692"/>
    </cofactor>
</comment>
<name>B8D230_HALOH</name>
<gene>
    <name evidence="14" type="ordered locus">Hore_04990</name>
</gene>
<sequence>MIHNSRIKPLNKKNINPRGEYILYWMQASQRTEYNHALEYAIIEANKSNKPLLVYFGIDTSFPEANRRHYQFMLEGLQEVKKSLYNRGIKMIIESVPPDKDILKFAEYASLLVVDRGYLKIERTWRNNVSQQIDCPLIQVESNVIVPVEVASSKEEYAAYTIRKKLYRKLPEFLHPLHTRTIRVSSLDLKLSFINYKDIPLDNVTLCLDRLKVDNTVPEVNLYRGGTTRALALYNDFLHNKIKDYHEYRNDPVKNWISNMSPYLHFGQVSPLHLIIKGNNYCKKHEIDKGFKEFFEELVIRRELSFNFVYYNPDYDSIKSLPDWAKKTLKEHENDTREFSYSLQELEDAKTHDPYWNAAQKELLLTGKIHGYMRMYWGKKILEWTSSPDLAYKYALYLNNKYALDGRDPNGFAGVAWCFGKHDRPWPGCNIFGKVRYMSSGGLKRKFKIDLYLKRIHNLEEASHVG</sequence>
<keyword evidence="6" id="KW-0227">DNA damage</keyword>
<keyword evidence="5" id="KW-0285">Flavoprotein</keyword>
<evidence type="ECO:0000313" key="14">
    <source>
        <dbReference type="EMBL" id="ACL69257.1"/>
    </source>
</evidence>
<evidence type="ECO:0000256" key="5">
    <source>
        <dbReference type="ARBA" id="ARBA00022630"/>
    </source>
</evidence>
<organism evidence="14 15">
    <name type="scientific">Halothermothrix orenii (strain H 168 / OCM 544 / DSM 9562)</name>
    <dbReference type="NCBI Taxonomy" id="373903"/>
    <lineage>
        <taxon>Bacteria</taxon>
        <taxon>Bacillati</taxon>
        <taxon>Bacillota</taxon>
        <taxon>Clostridia</taxon>
        <taxon>Halanaerobiales</taxon>
        <taxon>Halothermotrichaceae</taxon>
        <taxon>Halothermothrix</taxon>
    </lineage>
</organism>
<dbReference type="InterPro" id="IPR032673">
    <property type="entry name" value="DNA_photolyase_2_CS"/>
</dbReference>
<dbReference type="OrthoDB" id="9772484at2"/>
<reference evidence="14 15" key="1">
    <citation type="journal article" date="2009" name="PLoS ONE">
        <title>Genome analysis of the anaerobic thermohalophilic bacterium Halothermothrix orenii.</title>
        <authorList>
            <person name="Mavromatis K."/>
            <person name="Ivanova N."/>
            <person name="Anderson I."/>
            <person name="Lykidis A."/>
            <person name="Hooper S.D."/>
            <person name="Sun H."/>
            <person name="Kunin V."/>
            <person name="Lapidus A."/>
            <person name="Hugenholtz P."/>
            <person name="Patel B."/>
            <person name="Kyrpides N.C."/>
        </authorList>
    </citation>
    <scope>NUCLEOTIDE SEQUENCE [LARGE SCALE GENOMIC DNA]</scope>
    <source>
        <strain evidence="15">H 168 / OCM 544 / DSM 9562</strain>
    </source>
</reference>
<dbReference type="FunFam" id="1.10.579.10:FF:000002">
    <property type="entry name" value="Deoxyribodipyrimidine photolyase"/>
    <property type="match status" value="1"/>
</dbReference>
<keyword evidence="9" id="KW-0234">DNA repair</keyword>
<evidence type="ECO:0000259" key="13">
    <source>
        <dbReference type="PROSITE" id="PS51645"/>
    </source>
</evidence>
<evidence type="ECO:0000256" key="2">
    <source>
        <dbReference type="ARBA" id="ARBA00006409"/>
    </source>
</evidence>